<evidence type="ECO:0000259" key="5">
    <source>
        <dbReference type="Pfam" id="PF23560"/>
    </source>
</evidence>
<dbReference type="InterPro" id="IPR052577">
    <property type="entry name" value="VWA7"/>
</dbReference>
<evidence type="ECO:0000256" key="3">
    <source>
        <dbReference type="ARBA" id="ARBA00022729"/>
    </source>
</evidence>
<evidence type="ECO:0000259" key="7">
    <source>
        <dbReference type="Pfam" id="PF25106"/>
    </source>
</evidence>
<dbReference type="Pfam" id="PF23619">
    <property type="entry name" value="Ig_VWA7"/>
    <property type="match status" value="1"/>
</dbReference>
<dbReference type="PANTHER" id="PTHR14905">
    <property type="entry name" value="NG37"/>
    <property type="match status" value="1"/>
</dbReference>
<comment type="subcellular location">
    <subcellularLocation>
        <location evidence="1">Secreted</location>
    </subcellularLocation>
</comment>
<keyword evidence="2" id="KW-0964">Secreted</keyword>
<evidence type="ECO:0000313" key="10">
    <source>
        <dbReference type="Proteomes" id="UP001591681"/>
    </source>
</evidence>
<sequence>MLLQTETLCFKVWLFSKKPQTTTHQQMTETAILQTTAEACRTLALAEGRDFVLPSTLSAESLARACVASDSAKPFQSSIDSIKHWNARTDLYVFSEERHFDNEKILGGRNRIKFGLEAVKANVRQENFNAARVSLGQTLHTLQDFYSHSNWIELGQRVPFSALIKSDAVISNIADVGTPTCGDCNGQNCNNILQNIIDEQILTSGYFGFSKPAGKCSHGGLGDFTSLVAPKRGINKDDEDSIHGGLHGIAAVVATNATKELLQDIRGAAGDKNFLRLMGMTVPSSVLCFVIDTTGSMTDEIAEVKQVTSSIIDSRRGTPDEPPEYILVPFNDPDFGPIIRTTDADVFKAQVNALNANGGGDEPEMSLSGLQLALTGAPEASEIFLFTDAPAKDVHLRSTVLALIERTRSVVNCMLTGVLGARRRREADDNQQKPGLRFSSRSSTQLYDELVQASGGQAIKVTKASLPQATSIITDSSGAALVTIFQAVRNPGKAENFSFTVDDSLRNLTMYVTGSSPIFIITSPTAVTQSNTESTGALGTIQTVGNFWTVRLNPTDQGGLWKIRMVSTQAYSIKVIGQSGIDFLFEFVDIIPGLHPTFDILPGRPSANENATILLTVTGGATVSVTEVVLVPTTGAELVNTTVEERQGGDYLVTVDRLPVGDFVIRVSGVTNGPSRTSPNQFQRQSSTQLRTSGITVAVSALNGTWEPGTNLAIPFTVSSNATGNITIQARNDRGFTSSSPSTLSLGAGGRAEGTVTLTAPPNTPSGTDITLTIEAEAAGATDSNYAVLRLSVIAKVTDVSSPRCEVVGVNAACAGNCSLLSWELLANLTDGNGTGIERITVRQGGGTLNTTVVTGSDGVNVTLATYTASCCSEEVELVAVDAVGNVGICFRSIRVTNVTLVESPTSASATAPASTLQTKTVTETTVVATTSGEVKTLSLRLSFWLSLIPFCVIKALLP</sequence>
<dbReference type="PANTHER" id="PTHR14905:SF18">
    <property type="entry name" value="VON WILLEBRAND FACTOR A DOMAIN-CONTAINING 10, TANDEM DUPLICATE 1-RELATED"/>
    <property type="match status" value="1"/>
</dbReference>
<dbReference type="Gene3D" id="3.40.50.410">
    <property type="entry name" value="von Willebrand factor, type A domain"/>
    <property type="match status" value="1"/>
</dbReference>
<dbReference type="EMBL" id="JBHFQA010000006">
    <property type="protein sequence ID" value="KAL2097352.1"/>
    <property type="molecule type" value="Genomic_DNA"/>
</dbReference>
<feature type="domain" description="VWA7 N-terminal" evidence="8">
    <location>
        <begin position="58"/>
        <end position="275"/>
    </location>
</feature>
<reference evidence="9 10" key="1">
    <citation type="submission" date="2024-09" db="EMBL/GenBank/DDBJ databases">
        <title>A chromosome-level genome assembly of Gray's grenadier anchovy, Coilia grayii.</title>
        <authorList>
            <person name="Fu Z."/>
        </authorList>
    </citation>
    <scope>NUCLEOTIDE SEQUENCE [LARGE SCALE GENOMIC DNA]</scope>
    <source>
        <strain evidence="9">G4</strain>
        <tissue evidence="9">Muscle</tissue>
    </source>
</reference>
<dbReference type="Proteomes" id="UP001591681">
    <property type="component" value="Unassembled WGS sequence"/>
</dbReference>
<dbReference type="SUPFAM" id="SSF53300">
    <property type="entry name" value="vWA-like"/>
    <property type="match status" value="1"/>
</dbReference>
<evidence type="ECO:0000313" key="9">
    <source>
        <dbReference type="EMBL" id="KAL2097352.1"/>
    </source>
</evidence>
<evidence type="ECO:0000256" key="1">
    <source>
        <dbReference type="ARBA" id="ARBA00004613"/>
    </source>
</evidence>
<feature type="domain" description="VWA7 Ig-like" evidence="6">
    <location>
        <begin position="703"/>
        <end position="795"/>
    </location>
</feature>
<dbReference type="InterPro" id="IPR036465">
    <property type="entry name" value="vWFA_dom_sf"/>
</dbReference>
<dbReference type="AlphaFoldDB" id="A0ABD1KE05"/>
<dbReference type="Pfam" id="PF25107">
    <property type="entry name" value="VWA7_N"/>
    <property type="match status" value="1"/>
</dbReference>
<evidence type="ECO:0000256" key="4">
    <source>
        <dbReference type="ARBA" id="ARBA00023180"/>
    </source>
</evidence>
<dbReference type="InterPro" id="IPR057615">
    <property type="entry name" value="Ig_VWA7"/>
</dbReference>
<gene>
    <name evidence="9" type="ORF">ACEWY4_006559</name>
</gene>
<dbReference type="InterPro" id="IPR056862">
    <property type="entry name" value="VWA7_N"/>
</dbReference>
<name>A0ABD1KE05_9TELE</name>
<dbReference type="Pfam" id="PF23560">
    <property type="entry name" value="GBD_Hemicentin"/>
    <property type="match status" value="1"/>
</dbReference>
<dbReference type="GO" id="GO:0005576">
    <property type="term" value="C:extracellular region"/>
    <property type="evidence" value="ECO:0007669"/>
    <property type="project" value="UniProtKB-SubCell"/>
</dbReference>
<evidence type="ECO:0000256" key="2">
    <source>
        <dbReference type="ARBA" id="ARBA00022525"/>
    </source>
</evidence>
<feature type="domain" description="Hemicentin/VWA7 galactose-binding" evidence="5">
    <location>
        <begin position="482"/>
        <end position="579"/>
    </location>
</feature>
<protein>
    <recommendedName>
        <fullName evidence="11">von Willebrand factor A domain-containing protein 7-like</fullName>
    </recommendedName>
</protein>
<keyword evidence="4" id="KW-0325">Glycoprotein</keyword>
<evidence type="ECO:0008006" key="11">
    <source>
        <dbReference type="Google" id="ProtNLM"/>
    </source>
</evidence>
<dbReference type="Pfam" id="PF25106">
    <property type="entry name" value="VWA_4"/>
    <property type="match status" value="1"/>
</dbReference>
<dbReference type="InterPro" id="IPR056475">
    <property type="entry name" value="GBD_Hemicentin/VWA7"/>
</dbReference>
<accession>A0ABD1KE05</accession>
<keyword evidence="3" id="KW-0732">Signal</keyword>
<evidence type="ECO:0000259" key="8">
    <source>
        <dbReference type="Pfam" id="PF25107"/>
    </source>
</evidence>
<comment type="caution">
    <text evidence="9">The sequence shown here is derived from an EMBL/GenBank/DDBJ whole genome shotgun (WGS) entry which is preliminary data.</text>
</comment>
<proteinExistence type="predicted"/>
<keyword evidence="10" id="KW-1185">Reference proteome</keyword>
<evidence type="ECO:0000259" key="6">
    <source>
        <dbReference type="Pfam" id="PF23619"/>
    </source>
</evidence>
<dbReference type="InterPro" id="IPR056861">
    <property type="entry name" value="HMCN1-like_VWA"/>
</dbReference>
<organism evidence="9 10">
    <name type="scientific">Coilia grayii</name>
    <name type="common">Gray's grenadier anchovy</name>
    <dbReference type="NCBI Taxonomy" id="363190"/>
    <lineage>
        <taxon>Eukaryota</taxon>
        <taxon>Metazoa</taxon>
        <taxon>Chordata</taxon>
        <taxon>Craniata</taxon>
        <taxon>Vertebrata</taxon>
        <taxon>Euteleostomi</taxon>
        <taxon>Actinopterygii</taxon>
        <taxon>Neopterygii</taxon>
        <taxon>Teleostei</taxon>
        <taxon>Clupei</taxon>
        <taxon>Clupeiformes</taxon>
        <taxon>Clupeoidei</taxon>
        <taxon>Engraulidae</taxon>
        <taxon>Coilinae</taxon>
        <taxon>Coilia</taxon>
    </lineage>
</organism>
<feature type="domain" description="Hemicentin-1-like von Willebrand factor A" evidence="7">
    <location>
        <begin position="287"/>
        <end position="463"/>
    </location>
</feature>